<evidence type="ECO:0000313" key="4">
    <source>
        <dbReference type="Proteomes" id="UP000464787"/>
    </source>
</evidence>
<evidence type="ECO:0000256" key="2">
    <source>
        <dbReference type="SAM" id="SignalP"/>
    </source>
</evidence>
<feature type="region of interest" description="Disordered" evidence="1">
    <location>
        <begin position="22"/>
        <end position="88"/>
    </location>
</feature>
<keyword evidence="4" id="KW-1185">Reference proteome</keyword>
<dbReference type="Proteomes" id="UP000464787">
    <property type="component" value="Chromosome"/>
</dbReference>
<reference evidence="3 4" key="1">
    <citation type="submission" date="2020-01" db="EMBL/GenBank/DDBJ databases">
        <title>Genome sequencing of strain KACC 21265.</title>
        <authorList>
            <person name="Heo J."/>
            <person name="Kim S.-J."/>
            <person name="Kim J.-S."/>
            <person name="Hong S.-B."/>
            <person name="Kwon S.-W."/>
        </authorList>
    </citation>
    <scope>NUCLEOTIDE SEQUENCE [LARGE SCALE GENOMIC DNA]</scope>
    <source>
        <strain evidence="3 4">KACC 21265</strain>
    </source>
</reference>
<protein>
    <submittedName>
        <fullName evidence="3">Uncharacterized protein</fullName>
    </submittedName>
</protein>
<feature type="signal peptide" evidence="2">
    <location>
        <begin position="1"/>
        <end position="23"/>
    </location>
</feature>
<feature type="compositionally biased region" description="Gly residues" evidence="1">
    <location>
        <begin position="53"/>
        <end position="62"/>
    </location>
</feature>
<dbReference type="InterPro" id="IPR024572">
    <property type="entry name" value="RcnB"/>
</dbReference>
<dbReference type="AlphaFoldDB" id="A0A857IZJ4"/>
<sequence>MQIRKIAAAAMALTMGLSSLAFAQPRDDRHDPRDQRGGPPQQQFRDDHRGPDGRGGPGGPGPRGYDQHADMRGAGPDHNFRRGQRLPPEYRSRQYVVDDWRGHHLSAPPRGYQWVQTGGDYVLVAIATGVIASLFLSQ</sequence>
<gene>
    <name evidence="3" type="ORF">GT347_02105</name>
</gene>
<dbReference type="Gene3D" id="3.10.450.160">
    <property type="entry name" value="inner membrane protein cigr"/>
    <property type="match status" value="1"/>
</dbReference>
<dbReference type="KEGG" id="xyk:GT347_02105"/>
<evidence type="ECO:0000313" key="3">
    <source>
        <dbReference type="EMBL" id="QHI96886.1"/>
    </source>
</evidence>
<dbReference type="EMBL" id="CP047650">
    <property type="protein sequence ID" value="QHI96886.1"/>
    <property type="molecule type" value="Genomic_DNA"/>
</dbReference>
<feature type="compositionally biased region" description="Basic and acidic residues" evidence="1">
    <location>
        <begin position="25"/>
        <end position="36"/>
    </location>
</feature>
<accession>A0A857IZJ4</accession>
<keyword evidence="2" id="KW-0732">Signal</keyword>
<organism evidence="3 4">
    <name type="scientific">Xylophilus rhododendri</name>
    <dbReference type="NCBI Taxonomy" id="2697032"/>
    <lineage>
        <taxon>Bacteria</taxon>
        <taxon>Pseudomonadati</taxon>
        <taxon>Pseudomonadota</taxon>
        <taxon>Betaproteobacteria</taxon>
        <taxon>Burkholderiales</taxon>
        <taxon>Xylophilus</taxon>
    </lineage>
</organism>
<dbReference type="RefSeq" id="WP_160550404.1">
    <property type="nucleotide sequence ID" value="NZ_CP047650.1"/>
</dbReference>
<name>A0A857IZJ4_9BURK</name>
<evidence type="ECO:0000256" key="1">
    <source>
        <dbReference type="SAM" id="MobiDB-lite"/>
    </source>
</evidence>
<dbReference type="Pfam" id="PF11776">
    <property type="entry name" value="RcnB"/>
    <property type="match status" value="1"/>
</dbReference>
<feature type="chain" id="PRO_5032773313" evidence="2">
    <location>
        <begin position="24"/>
        <end position="138"/>
    </location>
</feature>
<proteinExistence type="predicted"/>